<dbReference type="InterPro" id="IPR024989">
    <property type="entry name" value="MFS_assoc_dom"/>
</dbReference>
<evidence type="ECO:0000256" key="3">
    <source>
        <dbReference type="ARBA" id="ARBA00022475"/>
    </source>
</evidence>
<gene>
    <name evidence="10" type="ORF">DM484_17680</name>
</gene>
<dbReference type="GO" id="GO:0030395">
    <property type="term" value="F:lactose binding"/>
    <property type="evidence" value="ECO:0007669"/>
    <property type="project" value="TreeGrafter"/>
</dbReference>
<feature type="transmembrane region" description="Helical" evidence="8">
    <location>
        <begin position="97"/>
        <end position="125"/>
    </location>
</feature>
<dbReference type="InterPro" id="IPR026032">
    <property type="entry name" value="HcaT-like"/>
</dbReference>
<dbReference type="GO" id="GO:0015528">
    <property type="term" value="F:lactose:proton symporter activity"/>
    <property type="evidence" value="ECO:0007669"/>
    <property type="project" value="TreeGrafter"/>
</dbReference>
<feature type="domain" description="Major facilitator superfamily associated" evidence="9">
    <location>
        <begin position="9"/>
        <end position="363"/>
    </location>
</feature>
<protein>
    <submittedName>
        <fullName evidence="10">MFS transporter</fullName>
    </submittedName>
</protein>
<feature type="transmembrane region" description="Helical" evidence="8">
    <location>
        <begin position="330"/>
        <end position="348"/>
    </location>
</feature>
<feature type="transmembrane region" description="Helical" evidence="8">
    <location>
        <begin position="270"/>
        <end position="289"/>
    </location>
</feature>
<comment type="subcellular location">
    <subcellularLocation>
        <location evidence="1">Cell inner membrane</location>
        <topology evidence="1">Multi-pass membrane protein</topology>
    </subcellularLocation>
</comment>
<dbReference type="Gene3D" id="1.20.1250.20">
    <property type="entry name" value="MFS general substrate transporter like domains"/>
    <property type="match status" value="2"/>
</dbReference>
<feature type="transmembrane region" description="Helical" evidence="8">
    <location>
        <begin position="242"/>
        <end position="258"/>
    </location>
</feature>
<dbReference type="EMBL" id="QJPH01000371">
    <property type="protein sequence ID" value="PZN75914.1"/>
    <property type="molecule type" value="Genomic_DNA"/>
</dbReference>
<evidence type="ECO:0000256" key="6">
    <source>
        <dbReference type="ARBA" id="ARBA00022989"/>
    </source>
</evidence>
<keyword evidence="2" id="KW-0813">Transport</keyword>
<keyword evidence="7 8" id="KW-0472">Membrane</keyword>
<evidence type="ECO:0000256" key="5">
    <source>
        <dbReference type="ARBA" id="ARBA00022692"/>
    </source>
</evidence>
<feature type="transmembrane region" description="Helical" evidence="8">
    <location>
        <begin position="12"/>
        <end position="32"/>
    </location>
</feature>
<reference evidence="10 11" key="1">
    <citation type="journal article" date="2018" name="Aquat. Microb. Ecol.">
        <title>Gammaproteobacterial methanotrophs dominate.</title>
        <authorList>
            <person name="Rissanen A.J."/>
            <person name="Saarenheimo J."/>
            <person name="Tiirola M."/>
            <person name="Peura S."/>
            <person name="Aalto S.L."/>
            <person name="Karvinen A."/>
            <person name="Nykanen H."/>
        </authorList>
    </citation>
    <scope>NUCLEOTIDE SEQUENCE [LARGE SCALE GENOMIC DNA]</scope>
    <source>
        <strain evidence="10">AMbin10</strain>
    </source>
</reference>
<feature type="transmembrane region" description="Helical" evidence="8">
    <location>
        <begin position="44"/>
        <end position="65"/>
    </location>
</feature>
<dbReference type="InterPro" id="IPR036259">
    <property type="entry name" value="MFS_trans_sf"/>
</dbReference>
<dbReference type="Proteomes" id="UP000249396">
    <property type="component" value="Unassembled WGS sequence"/>
</dbReference>
<sequence>MPTTIKLPYWRLSGFYFFYFAALGCFLPYWALYLQSLGFNHSQIGLLMAILPATKVISPTLWGWLADHTGRNIALIRVSSCLTAASFALVFKEDSFVWLALTIFLVSFFWNAPMPLFEALTLSYLRQDSHRYTSIRIWGSIGFVLAVFAVGWALDAFLAMACLPWLVLGQFLFMALVSLVLPGRSMQVHGIVAGSLRAIFQRKGVIAFFLVCLLVQISHGPYYSFFSVYLKESGYNASQTGLLWSLAIVAEILLFSVFHRVSRRINLRGVMLVGTALSVLRWFLIAWWVDNTVLLILAQLLHAASFGANHVAAIQFIHKHFAWPHQSKGQALYGSLSFGLGGMLGSFASGEVWVSLGPEFVFSAAAGMCLAALLIVWGWVEKPEMVKHP</sequence>
<keyword evidence="3" id="KW-1003">Cell membrane</keyword>
<proteinExistence type="predicted"/>
<dbReference type="SUPFAM" id="SSF103473">
    <property type="entry name" value="MFS general substrate transporter"/>
    <property type="match status" value="1"/>
</dbReference>
<dbReference type="NCBIfam" id="NF037955">
    <property type="entry name" value="mfs"/>
    <property type="match status" value="1"/>
</dbReference>
<evidence type="ECO:0000256" key="7">
    <source>
        <dbReference type="ARBA" id="ARBA00023136"/>
    </source>
</evidence>
<feature type="transmembrane region" description="Helical" evidence="8">
    <location>
        <begin position="72"/>
        <end position="91"/>
    </location>
</feature>
<dbReference type="PIRSF" id="PIRSF004925">
    <property type="entry name" value="HcaT"/>
    <property type="match status" value="1"/>
</dbReference>
<name>A0A2W4STD7_9GAMM</name>
<feature type="transmembrane region" description="Helical" evidence="8">
    <location>
        <begin position="360"/>
        <end position="380"/>
    </location>
</feature>
<feature type="transmembrane region" description="Helical" evidence="8">
    <location>
        <begin position="204"/>
        <end position="222"/>
    </location>
</feature>
<dbReference type="PANTHER" id="PTHR23522">
    <property type="entry name" value="BLL5896 PROTEIN"/>
    <property type="match status" value="1"/>
</dbReference>
<dbReference type="CDD" id="cd17335">
    <property type="entry name" value="MFS_MFSD6"/>
    <property type="match status" value="1"/>
</dbReference>
<accession>A0A2W4STD7</accession>
<evidence type="ECO:0000256" key="8">
    <source>
        <dbReference type="SAM" id="Phobius"/>
    </source>
</evidence>
<feature type="transmembrane region" description="Helical" evidence="8">
    <location>
        <begin position="165"/>
        <end position="183"/>
    </location>
</feature>
<evidence type="ECO:0000313" key="11">
    <source>
        <dbReference type="Proteomes" id="UP000249396"/>
    </source>
</evidence>
<dbReference type="GO" id="GO:0005886">
    <property type="term" value="C:plasma membrane"/>
    <property type="evidence" value="ECO:0007669"/>
    <property type="project" value="UniProtKB-SubCell"/>
</dbReference>
<feature type="transmembrane region" description="Helical" evidence="8">
    <location>
        <begin position="137"/>
        <end position="159"/>
    </location>
</feature>
<dbReference type="AlphaFoldDB" id="A0A2W4STD7"/>
<keyword evidence="4" id="KW-0997">Cell inner membrane</keyword>
<evidence type="ECO:0000256" key="4">
    <source>
        <dbReference type="ARBA" id="ARBA00022519"/>
    </source>
</evidence>
<evidence type="ECO:0000313" key="10">
    <source>
        <dbReference type="EMBL" id="PZN75914.1"/>
    </source>
</evidence>
<comment type="caution">
    <text evidence="10">The sequence shown here is derived from an EMBL/GenBank/DDBJ whole genome shotgun (WGS) entry which is preliminary data.</text>
</comment>
<keyword evidence="5 8" id="KW-0812">Transmembrane</keyword>
<evidence type="ECO:0000256" key="1">
    <source>
        <dbReference type="ARBA" id="ARBA00004429"/>
    </source>
</evidence>
<feature type="transmembrane region" description="Helical" evidence="8">
    <location>
        <begin position="295"/>
        <end position="318"/>
    </location>
</feature>
<dbReference type="PANTHER" id="PTHR23522:SF10">
    <property type="entry name" value="3-PHENYLPROPIONIC ACID TRANSPORTER-RELATED"/>
    <property type="match status" value="1"/>
</dbReference>
<dbReference type="PROSITE" id="PS51257">
    <property type="entry name" value="PROKAR_LIPOPROTEIN"/>
    <property type="match status" value="1"/>
</dbReference>
<dbReference type="Pfam" id="PF12832">
    <property type="entry name" value="MFS_1_like"/>
    <property type="match status" value="1"/>
</dbReference>
<keyword evidence="6 8" id="KW-1133">Transmembrane helix</keyword>
<organism evidence="10 11">
    <name type="scientific">Candidatus Methylumidiphilus alinenensis</name>
    <dbReference type="NCBI Taxonomy" id="2202197"/>
    <lineage>
        <taxon>Bacteria</taxon>
        <taxon>Pseudomonadati</taxon>
        <taxon>Pseudomonadota</taxon>
        <taxon>Gammaproteobacteria</taxon>
        <taxon>Methylococcales</taxon>
        <taxon>Candidatus Methylumidiphilus</taxon>
    </lineage>
</organism>
<evidence type="ECO:0000259" key="9">
    <source>
        <dbReference type="Pfam" id="PF12832"/>
    </source>
</evidence>
<evidence type="ECO:0000256" key="2">
    <source>
        <dbReference type="ARBA" id="ARBA00022448"/>
    </source>
</evidence>